<protein>
    <submittedName>
        <fullName evidence="9">Proline-rich antigen homolog</fullName>
    </submittedName>
</protein>
<dbReference type="InterPro" id="IPR010432">
    <property type="entry name" value="RDD"/>
</dbReference>
<keyword evidence="2" id="KW-1003">Cell membrane</keyword>
<dbReference type="PANTHER" id="PTHR36115">
    <property type="entry name" value="PROLINE-RICH ANTIGEN HOMOLOG-RELATED"/>
    <property type="match status" value="1"/>
</dbReference>
<name>A0A402CIW2_RHOWR</name>
<dbReference type="InterPro" id="IPR051791">
    <property type="entry name" value="Pra-immunoreactive"/>
</dbReference>
<feature type="transmembrane region" description="Helical" evidence="7">
    <location>
        <begin position="5"/>
        <end position="25"/>
    </location>
</feature>
<dbReference type="PANTHER" id="PTHR36115:SF6">
    <property type="entry name" value="PROLINE-RICH ANTIGEN HOMOLOG"/>
    <property type="match status" value="1"/>
</dbReference>
<dbReference type="AlphaFoldDB" id="A0A402CIW2"/>
<keyword evidence="5 7" id="KW-0472">Membrane</keyword>
<gene>
    <name evidence="9" type="ORF">Rhow_007796</name>
</gene>
<evidence type="ECO:0000259" key="8">
    <source>
        <dbReference type="Pfam" id="PF06271"/>
    </source>
</evidence>
<evidence type="ECO:0000256" key="6">
    <source>
        <dbReference type="SAM" id="MobiDB-lite"/>
    </source>
</evidence>
<proteinExistence type="predicted"/>
<evidence type="ECO:0000256" key="7">
    <source>
        <dbReference type="SAM" id="Phobius"/>
    </source>
</evidence>
<organism evidence="9 10">
    <name type="scientific">Rhodococcus wratislaviensis</name>
    <name type="common">Tsukamurella wratislaviensis</name>
    <dbReference type="NCBI Taxonomy" id="44752"/>
    <lineage>
        <taxon>Bacteria</taxon>
        <taxon>Bacillati</taxon>
        <taxon>Actinomycetota</taxon>
        <taxon>Actinomycetes</taxon>
        <taxon>Mycobacteriales</taxon>
        <taxon>Nocardiaceae</taxon>
        <taxon>Rhodococcus</taxon>
    </lineage>
</organism>
<dbReference type="Pfam" id="PF06271">
    <property type="entry name" value="RDD"/>
    <property type="match status" value="1"/>
</dbReference>
<evidence type="ECO:0000256" key="4">
    <source>
        <dbReference type="ARBA" id="ARBA00022989"/>
    </source>
</evidence>
<evidence type="ECO:0000256" key="2">
    <source>
        <dbReference type="ARBA" id="ARBA00022475"/>
    </source>
</evidence>
<feature type="compositionally biased region" description="Pro residues" evidence="6">
    <location>
        <begin position="149"/>
        <end position="162"/>
    </location>
</feature>
<evidence type="ECO:0000313" key="10">
    <source>
        <dbReference type="Proteomes" id="UP000287519"/>
    </source>
</evidence>
<feature type="domain" description="RDD" evidence="8">
    <location>
        <begin position="2"/>
        <end position="133"/>
    </location>
</feature>
<keyword evidence="10" id="KW-1185">Reference proteome</keyword>
<feature type="region of interest" description="Disordered" evidence="6">
    <location>
        <begin position="148"/>
        <end position="212"/>
    </location>
</feature>
<evidence type="ECO:0000256" key="3">
    <source>
        <dbReference type="ARBA" id="ARBA00022692"/>
    </source>
</evidence>
<evidence type="ECO:0000256" key="5">
    <source>
        <dbReference type="ARBA" id="ARBA00023136"/>
    </source>
</evidence>
<evidence type="ECO:0000256" key="1">
    <source>
        <dbReference type="ARBA" id="ARBA00004651"/>
    </source>
</evidence>
<accession>A0A402CIW2</accession>
<dbReference type="Proteomes" id="UP000287519">
    <property type="component" value="Unassembled WGS sequence"/>
</dbReference>
<comment type="caution">
    <text evidence="9">The sequence shown here is derived from an EMBL/GenBank/DDBJ whole genome shotgun (WGS) entry which is preliminary data.</text>
</comment>
<dbReference type="GO" id="GO:0005886">
    <property type="term" value="C:plasma membrane"/>
    <property type="evidence" value="ECO:0007669"/>
    <property type="project" value="UniProtKB-SubCell"/>
</dbReference>
<evidence type="ECO:0000313" key="9">
    <source>
        <dbReference type="EMBL" id="GCE43566.1"/>
    </source>
</evidence>
<comment type="subcellular location">
    <subcellularLocation>
        <location evidence="1">Cell membrane</location>
        <topology evidence="1">Multi-pass membrane protein</topology>
    </subcellularLocation>
</comment>
<dbReference type="EMBL" id="BHYM01000079">
    <property type="protein sequence ID" value="GCE43566.1"/>
    <property type="molecule type" value="Genomic_DNA"/>
</dbReference>
<sequence length="212" mass="22858">MIDQLLYMILAVGLGVGGGVIIGMADGTSCPTGESTDATSCSSSVFEGIVSSIITLVVLAYWFWNWGYRQGRTGSSIGKSVLKFKVVSERTGRPIGFRMSLVRQVAHILDAIFYIGYLLPLFTAKRQTIADTLVKTVCLPIEPLRASTPQPPPAYGTQPPPRYGTSVDGTSPAHWSPRQPYGTPLLRLPATASPSAPGRSPRQRPSPLSWPR</sequence>
<feature type="transmembrane region" description="Helical" evidence="7">
    <location>
        <begin position="45"/>
        <end position="64"/>
    </location>
</feature>
<keyword evidence="3 7" id="KW-0812">Transmembrane</keyword>
<reference evidence="9 10" key="1">
    <citation type="submission" date="2018-11" db="EMBL/GenBank/DDBJ databases">
        <title>Microbial catabolism of amino acid.</title>
        <authorList>
            <person name="Hibi M."/>
            <person name="Ogawa J."/>
        </authorList>
    </citation>
    <scope>NUCLEOTIDE SEQUENCE [LARGE SCALE GENOMIC DNA]</scope>
    <source>
        <strain evidence="9 10">C31-06</strain>
    </source>
</reference>
<keyword evidence="4 7" id="KW-1133">Transmembrane helix</keyword>